<evidence type="ECO:0000256" key="1">
    <source>
        <dbReference type="SAM" id="MobiDB-lite"/>
    </source>
</evidence>
<keyword evidence="3" id="KW-1185">Reference proteome</keyword>
<comment type="caution">
    <text evidence="2">The sequence shown here is derived from an EMBL/GenBank/DDBJ whole genome shotgun (WGS) entry which is preliminary data.</text>
</comment>
<evidence type="ECO:0000313" key="2">
    <source>
        <dbReference type="EMBL" id="RLM77867.1"/>
    </source>
</evidence>
<reference evidence="3" key="1">
    <citation type="journal article" date="2019" name="Nat. Commun.">
        <title>The genome of broomcorn millet.</title>
        <authorList>
            <person name="Zou C."/>
            <person name="Miki D."/>
            <person name="Li D."/>
            <person name="Tang Q."/>
            <person name="Xiao L."/>
            <person name="Rajput S."/>
            <person name="Deng P."/>
            <person name="Jia W."/>
            <person name="Huang R."/>
            <person name="Zhang M."/>
            <person name="Sun Y."/>
            <person name="Hu J."/>
            <person name="Fu X."/>
            <person name="Schnable P.S."/>
            <person name="Li F."/>
            <person name="Zhang H."/>
            <person name="Feng B."/>
            <person name="Zhu X."/>
            <person name="Liu R."/>
            <person name="Schnable J.C."/>
            <person name="Zhu J.-K."/>
            <person name="Zhang H."/>
        </authorList>
    </citation>
    <scope>NUCLEOTIDE SEQUENCE [LARGE SCALE GENOMIC DNA]</scope>
</reference>
<feature type="compositionally biased region" description="Low complexity" evidence="1">
    <location>
        <begin position="120"/>
        <end position="130"/>
    </location>
</feature>
<gene>
    <name evidence="2" type="ORF">C2845_PM12G01940</name>
</gene>
<dbReference type="Proteomes" id="UP000275267">
    <property type="component" value="Unassembled WGS sequence"/>
</dbReference>
<protein>
    <submittedName>
        <fullName evidence="2">Uncharacterized protein</fullName>
    </submittedName>
</protein>
<proteinExistence type="predicted"/>
<dbReference type="AlphaFoldDB" id="A0A3L6QD51"/>
<dbReference type="EMBL" id="PQIB02000012">
    <property type="protein sequence ID" value="RLM77867.1"/>
    <property type="molecule type" value="Genomic_DNA"/>
</dbReference>
<organism evidence="2 3">
    <name type="scientific">Panicum miliaceum</name>
    <name type="common">Proso millet</name>
    <name type="synonym">Broomcorn millet</name>
    <dbReference type="NCBI Taxonomy" id="4540"/>
    <lineage>
        <taxon>Eukaryota</taxon>
        <taxon>Viridiplantae</taxon>
        <taxon>Streptophyta</taxon>
        <taxon>Embryophyta</taxon>
        <taxon>Tracheophyta</taxon>
        <taxon>Spermatophyta</taxon>
        <taxon>Magnoliopsida</taxon>
        <taxon>Liliopsida</taxon>
        <taxon>Poales</taxon>
        <taxon>Poaceae</taxon>
        <taxon>PACMAD clade</taxon>
        <taxon>Panicoideae</taxon>
        <taxon>Panicodae</taxon>
        <taxon>Paniceae</taxon>
        <taxon>Panicinae</taxon>
        <taxon>Panicum</taxon>
        <taxon>Panicum sect. Panicum</taxon>
    </lineage>
</organism>
<evidence type="ECO:0000313" key="3">
    <source>
        <dbReference type="Proteomes" id="UP000275267"/>
    </source>
</evidence>
<sequence length="144" mass="14423">MLRSGQPEILISGPTASSASTTGQLWFCDGPDGGVGAPPPTVITRCAPAAVATPPRGQRPTSSSSAGDARARAVAVAVPLPTPSRIVLPPPHGAHTSTRRRRATTTGATRGAGTPDGVERAAAAAMARGTGRPGRDQMDGAGRR</sequence>
<accession>A0A3L6QD51</accession>
<name>A0A3L6QD51_PANMI</name>
<feature type="region of interest" description="Disordered" evidence="1">
    <location>
        <begin position="1"/>
        <end position="24"/>
    </location>
</feature>
<feature type="compositionally biased region" description="Basic and acidic residues" evidence="1">
    <location>
        <begin position="133"/>
        <end position="144"/>
    </location>
</feature>
<feature type="region of interest" description="Disordered" evidence="1">
    <location>
        <begin position="49"/>
        <end position="144"/>
    </location>
</feature>
<feature type="compositionally biased region" description="Low complexity" evidence="1">
    <location>
        <begin position="104"/>
        <end position="113"/>
    </location>
</feature>